<proteinExistence type="predicted"/>
<organism evidence="2 3">
    <name type="scientific">Calicophoron daubneyi</name>
    <name type="common">Rumen fluke</name>
    <name type="synonym">Paramphistomum daubneyi</name>
    <dbReference type="NCBI Taxonomy" id="300641"/>
    <lineage>
        <taxon>Eukaryota</taxon>
        <taxon>Metazoa</taxon>
        <taxon>Spiralia</taxon>
        <taxon>Lophotrochozoa</taxon>
        <taxon>Platyhelminthes</taxon>
        <taxon>Trematoda</taxon>
        <taxon>Digenea</taxon>
        <taxon>Plagiorchiida</taxon>
        <taxon>Pronocephalata</taxon>
        <taxon>Paramphistomoidea</taxon>
        <taxon>Paramphistomidae</taxon>
        <taxon>Calicophoron</taxon>
    </lineage>
</organism>
<dbReference type="AlphaFoldDB" id="A0AAV2T6H3"/>
<sequence>MSLFKLRRNKNSTHPGMYPSRQDLSGTRQAHLSWLPVYEGTPPPPHAVEAEPGMYVIRRRHEEDVIPGKWPYRFEKGYISYGGEEIQVDSFEVLCNTSLSAARKLYNWIPSSDGQVPHGALQAGMTANGEPLFVARGRVEEEMCIGKVHPSHQCAYVPWGGSEHRLDRYEVLCFLD</sequence>
<dbReference type="Proteomes" id="UP001497525">
    <property type="component" value="Unassembled WGS sequence"/>
</dbReference>
<protein>
    <recommendedName>
        <fullName evidence="4">DM9 domain-containing protein</fullName>
    </recommendedName>
</protein>
<dbReference type="SMART" id="SM00696">
    <property type="entry name" value="DM9"/>
    <property type="match status" value="2"/>
</dbReference>
<dbReference type="Pfam" id="PF11901">
    <property type="entry name" value="DM9"/>
    <property type="match status" value="1"/>
</dbReference>
<feature type="compositionally biased region" description="Basic residues" evidence="1">
    <location>
        <begin position="1"/>
        <end position="11"/>
    </location>
</feature>
<dbReference type="PANTHER" id="PTHR31649:SF1">
    <property type="entry name" value="FARNESOIC ACID O-METHYL TRANSFERASE DOMAIN-CONTAINING PROTEIN"/>
    <property type="match status" value="1"/>
</dbReference>
<dbReference type="InterPro" id="IPR006616">
    <property type="entry name" value="DM9_repeat"/>
</dbReference>
<evidence type="ECO:0000256" key="1">
    <source>
        <dbReference type="SAM" id="MobiDB-lite"/>
    </source>
</evidence>
<gene>
    <name evidence="2" type="ORF">CDAUBV1_LOCUS3121</name>
</gene>
<feature type="region of interest" description="Disordered" evidence="1">
    <location>
        <begin position="1"/>
        <end position="23"/>
    </location>
</feature>
<name>A0AAV2T6H3_CALDB</name>
<dbReference type="PANTHER" id="PTHR31649">
    <property type="entry name" value="AGAP009604-PA"/>
    <property type="match status" value="1"/>
</dbReference>
<evidence type="ECO:0000313" key="3">
    <source>
        <dbReference type="Proteomes" id="UP001497525"/>
    </source>
</evidence>
<evidence type="ECO:0008006" key="4">
    <source>
        <dbReference type="Google" id="ProtNLM"/>
    </source>
</evidence>
<reference evidence="2" key="1">
    <citation type="submission" date="2024-06" db="EMBL/GenBank/DDBJ databases">
        <authorList>
            <person name="Liu X."/>
            <person name="Lenzi L."/>
            <person name="Haldenby T S."/>
            <person name="Uol C."/>
        </authorList>
    </citation>
    <scope>NUCLEOTIDE SEQUENCE</scope>
</reference>
<comment type="caution">
    <text evidence="2">The sequence shown here is derived from an EMBL/GenBank/DDBJ whole genome shotgun (WGS) entry which is preliminary data.</text>
</comment>
<accession>A0AAV2T6H3</accession>
<dbReference type="EMBL" id="CAXLJL010000078">
    <property type="protein sequence ID" value="CAL5130918.1"/>
    <property type="molecule type" value="Genomic_DNA"/>
</dbReference>
<evidence type="ECO:0000313" key="2">
    <source>
        <dbReference type="EMBL" id="CAL5130918.1"/>
    </source>
</evidence>